<gene>
    <name evidence="8" type="ORF">ECRASSUSDP1_LOCUS1074</name>
</gene>
<keyword evidence="4 7" id="KW-1133">Transmembrane helix</keyword>
<feature type="transmembrane region" description="Helical" evidence="7">
    <location>
        <begin position="24"/>
        <end position="45"/>
    </location>
</feature>
<evidence type="ECO:0000313" key="9">
    <source>
        <dbReference type="Proteomes" id="UP001295684"/>
    </source>
</evidence>
<evidence type="ECO:0000256" key="1">
    <source>
        <dbReference type="ARBA" id="ARBA00004141"/>
    </source>
</evidence>
<feature type="transmembrane region" description="Helical" evidence="7">
    <location>
        <begin position="491"/>
        <end position="511"/>
    </location>
</feature>
<evidence type="ECO:0000256" key="6">
    <source>
        <dbReference type="SAM" id="MobiDB-lite"/>
    </source>
</evidence>
<dbReference type="PANTHER" id="PTHR21347">
    <property type="entry name" value="CLEFT LIP AND PALATE ASSOCIATED TRANSMEMBRANE PROTEIN-RELATED"/>
    <property type="match status" value="1"/>
</dbReference>
<comment type="subcellular location">
    <subcellularLocation>
        <location evidence="1">Membrane</location>
        <topology evidence="1">Multi-pass membrane protein</topology>
    </subcellularLocation>
</comment>
<feature type="transmembrane region" description="Helical" evidence="7">
    <location>
        <begin position="346"/>
        <end position="367"/>
    </location>
</feature>
<keyword evidence="5 7" id="KW-0472">Membrane</keyword>
<name>A0AAD1U1S2_EUPCR</name>
<proteinExistence type="inferred from homology"/>
<comment type="caution">
    <text evidence="8">The sequence shown here is derived from an EMBL/GenBank/DDBJ whole genome shotgun (WGS) entry which is preliminary data.</text>
</comment>
<dbReference type="Pfam" id="PF05602">
    <property type="entry name" value="CLPTM1"/>
    <property type="match status" value="1"/>
</dbReference>
<feature type="transmembrane region" description="Helical" evidence="7">
    <location>
        <begin position="383"/>
        <end position="403"/>
    </location>
</feature>
<evidence type="ECO:0000313" key="8">
    <source>
        <dbReference type="EMBL" id="CAI2359780.1"/>
    </source>
</evidence>
<dbReference type="InterPro" id="IPR008429">
    <property type="entry name" value="CLPTM1"/>
</dbReference>
<evidence type="ECO:0000256" key="7">
    <source>
        <dbReference type="SAM" id="Phobius"/>
    </source>
</evidence>
<feature type="region of interest" description="Disordered" evidence="6">
    <location>
        <begin position="1"/>
        <end position="21"/>
    </location>
</feature>
<dbReference type="PANTHER" id="PTHR21347:SF0">
    <property type="entry name" value="LIPID SCRAMBLASE CLPTM1L"/>
    <property type="match status" value="1"/>
</dbReference>
<keyword evidence="9" id="KW-1185">Reference proteome</keyword>
<dbReference type="GO" id="GO:0016020">
    <property type="term" value="C:membrane"/>
    <property type="evidence" value="ECO:0007669"/>
    <property type="project" value="UniProtKB-SubCell"/>
</dbReference>
<feature type="transmembrane region" description="Helical" evidence="7">
    <location>
        <begin position="466"/>
        <end position="485"/>
    </location>
</feature>
<dbReference type="GO" id="GO:0012505">
    <property type="term" value="C:endomembrane system"/>
    <property type="evidence" value="ECO:0007669"/>
    <property type="project" value="TreeGrafter"/>
</dbReference>
<sequence length="639" mass="75850">MSEEVEQVNPNPHPPQEEPQQESFMWRVAKMVLVYFLIMQVVSLFKGQKQFNKEDLLDQDGHQVLLKDKLQNLFYTSHEFNVTGYVSPHKYFVKNKKNQEYQVNQKMKKVFEKEGLTYDWESTNEISYNISFPISQKFLDRNATMYLHVEFEADYRFKDDHLDLEMPEYRSIPGYSDAWFKDGGNKIVMHRSIPLIKYTPKVEEKKTVNLLNGDIEVKEEPKEEDEGPKPYIQHLKPEIYCYVSPDTTIYPRNGIPDQLRKVLLINTQLNYYEPLFICTDYWIYNELLIPLNETVEHGNVTVNIQPYSFMKIAMIEQMDQVNHMYKEWGMATDMDLTKKMFAETNFYLLALTMVVSVAHTICEVMAFKNEIHFWKDRDSMKGISVRTLFINLAMSVIIFLYLLDKNEETSYMIILPAGFGILIECWKITKACKVSSKEAFPWIKIEDKDSYKEDDTDKYDRVAMKYLGYAMYPLLTCYCVYSLLYEEHKGWYSFIINTLVGAVYVFGFITMTPQLYINYKLKSVEHLPWRALIYRFLNTIIDDLFSFIISMPTMHRLSCFRDDIIFIIYLYQRWVYRVDKNRDPYGSLKKEEKEEEQKVIQEETDKDSEPDDSHDSDEGVVKKEEEDQKEGVKKRQVIK</sequence>
<dbReference type="AlphaFoldDB" id="A0AAD1U1S2"/>
<dbReference type="Proteomes" id="UP001295684">
    <property type="component" value="Unassembled WGS sequence"/>
</dbReference>
<organism evidence="8 9">
    <name type="scientific">Euplotes crassus</name>
    <dbReference type="NCBI Taxonomy" id="5936"/>
    <lineage>
        <taxon>Eukaryota</taxon>
        <taxon>Sar</taxon>
        <taxon>Alveolata</taxon>
        <taxon>Ciliophora</taxon>
        <taxon>Intramacronucleata</taxon>
        <taxon>Spirotrichea</taxon>
        <taxon>Hypotrichia</taxon>
        <taxon>Euplotida</taxon>
        <taxon>Euplotidae</taxon>
        <taxon>Moneuplotes</taxon>
    </lineage>
</organism>
<evidence type="ECO:0000256" key="3">
    <source>
        <dbReference type="ARBA" id="ARBA00022692"/>
    </source>
</evidence>
<feature type="region of interest" description="Disordered" evidence="6">
    <location>
        <begin position="586"/>
        <end position="639"/>
    </location>
</feature>
<evidence type="ECO:0000256" key="5">
    <source>
        <dbReference type="ARBA" id="ARBA00023136"/>
    </source>
</evidence>
<accession>A0AAD1U1S2</accession>
<keyword evidence="3 7" id="KW-0812">Transmembrane</keyword>
<protein>
    <submittedName>
        <fullName evidence="8">Uncharacterized protein</fullName>
    </submittedName>
</protein>
<feature type="compositionally biased region" description="Basic and acidic residues" evidence="6">
    <location>
        <begin position="611"/>
        <end position="633"/>
    </location>
</feature>
<evidence type="ECO:0000256" key="2">
    <source>
        <dbReference type="ARBA" id="ARBA00009310"/>
    </source>
</evidence>
<comment type="similarity">
    <text evidence="2">Belongs to the CLPTM1 family.</text>
</comment>
<evidence type="ECO:0000256" key="4">
    <source>
        <dbReference type="ARBA" id="ARBA00022989"/>
    </source>
</evidence>
<reference evidence="8" key="1">
    <citation type="submission" date="2023-07" db="EMBL/GenBank/DDBJ databases">
        <authorList>
            <consortium name="AG Swart"/>
            <person name="Singh M."/>
            <person name="Singh A."/>
            <person name="Seah K."/>
            <person name="Emmerich C."/>
        </authorList>
    </citation>
    <scope>NUCLEOTIDE SEQUENCE</scope>
    <source>
        <strain evidence="8">DP1</strain>
    </source>
</reference>
<feature type="compositionally biased region" description="Basic and acidic residues" evidence="6">
    <location>
        <begin position="586"/>
        <end position="603"/>
    </location>
</feature>
<dbReference type="EMBL" id="CAMPGE010001014">
    <property type="protein sequence ID" value="CAI2359780.1"/>
    <property type="molecule type" value="Genomic_DNA"/>
</dbReference>